<dbReference type="Proteomes" id="UP000242457">
    <property type="component" value="Unassembled WGS sequence"/>
</dbReference>
<organism evidence="5 6">
    <name type="scientific">Apis cerana cerana</name>
    <name type="common">Oriental honeybee</name>
    <dbReference type="NCBI Taxonomy" id="94128"/>
    <lineage>
        <taxon>Eukaryota</taxon>
        <taxon>Metazoa</taxon>
        <taxon>Ecdysozoa</taxon>
        <taxon>Arthropoda</taxon>
        <taxon>Hexapoda</taxon>
        <taxon>Insecta</taxon>
        <taxon>Pterygota</taxon>
        <taxon>Neoptera</taxon>
        <taxon>Endopterygota</taxon>
        <taxon>Hymenoptera</taxon>
        <taxon>Apocrita</taxon>
        <taxon>Aculeata</taxon>
        <taxon>Apoidea</taxon>
        <taxon>Anthophila</taxon>
        <taxon>Apidae</taxon>
        <taxon>Apis</taxon>
    </lineage>
</organism>
<comment type="function">
    <text evidence="4">Chaperone protein which promotes assembly of the 20S proteasome as part of a heterodimer with PSMG1.</text>
</comment>
<dbReference type="InterPro" id="IPR038389">
    <property type="entry name" value="PSMG2_sf"/>
</dbReference>
<comment type="similarity">
    <text evidence="3 4">Belongs to the PSMG2 family.</text>
</comment>
<evidence type="ECO:0000313" key="5">
    <source>
        <dbReference type="EMBL" id="PBC25322.1"/>
    </source>
</evidence>
<keyword evidence="6" id="KW-1185">Reference proteome</keyword>
<comment type="subunit">
    <text evidence="4">Forms a heterodimer with PSMG1.</text>
</comment>
<dbReference type="GO" id="GO:0005829">
    <property type="term" value="C:cytosol"/>
    <property type="evidence" value="ECO:0007669"/>
    <property type="project" value="TreeGrafter"/>
</dbReference>
<evidence type="ECO:0000256" key="4">
    <source>
        <dbReference type="PIRNR" id="PIRNR010044"/>
    </source>
</evidence>
<reference evidence="5 6" key="1">
    <citation type="submission" date="2014-07" db="EMBL/GenBank/DDBJ databases">
        <title>Genomic and transcriptomic analysis on Apis cerana provide comprehensive insights into honey bee biology.</title>
        <authorList>
            <person name="Diao Q."/>
            <person name="Sun L."/>
            <person name="Zheng H."/>
            <person name="Zheng H."/>
            <person name="Xu S."/>
            <person name="Wang S."/>
            <person name="Zeng Z."/>
            <person name="Hu F."/>
            <person name="Su S."/>
            <person name="Wu J."/>
        </authorList>
    </citation>
    <scope>NUCLEOTIDE SEQUENCE [LARGE SCALE GENOMIC DNA]</scope>
    <source>
        <tissue evidence="5">Pupae without intestine</tissue>
    </source>
</reference>
<gene>
    <name evidence="5" type="ORF">APICC_05192</name>
</gene>
<dbReference type="Pfam" id="PF09754">
    <property type="entry name" value="PAC2"/>
    <property type="match status" value="1"/>
</dbReference>
<dbReference type="EMBL" id="KZ288473">
    <property type="protein sequence ID" value="PBC25322.1"/>
    <property type="molecule type" value="Genomic_DNA"/>
</dbReference>
<dbReference type="GO" id="GO:0000502">
    <property type="term" value="C:proteasome complex"/>
    <property type="evidence" value="ECO:0007669"/>
    <property type="project" value="UniProtKB-KW"/>
</dbReference>
<evidence type="ECO:0000256" key="1">
    <source>
        <dbReference type="ARBA" id="ARBA00019186"/>
    </source>
</evidence>
<accession>A0A2A3E1W9</accession>
<dbReference type="PANTHER" id="PTHR12970:SF1">
    <property type="entry name" value="PROTEASOME ASSEMBLY CHAPERONE 2"/>
    <property type="match status" value="1"/>
</dbReference>
<name>A0A2A3E1W9_APICC</name>
<dbReference type="Gene3D" id="3.40.50.10900">
    <property type="entry name" value="PAC-like subunit"/>
    <property type="match status" value="1"/>
</dbReference>
<dbReference type="InterPro" id="IPR016562">
    <property type="entry name" value="Proteasome_assmbl_chp_2_euk"/>
</dbReference>
<proteinExistence type="inferred from homology"/>
<dbReference type="AlphaFoldDB" id="A0A2A3E1W9"/>
<dbReference type="GO" id="GO:0005634">
    <property type="term" value="C:nucleus"/>
    <property type="evidence" value="ECO:0007669"/>
    <property type="project" value="TreeGrafter"/>
</dbReference>
<keyword evidence="2 4" id="KW-0143">Chaperone</keyword>
<protein>
    <recommendedName>
        <fullName evidence="1 4">Proteasome assembly chaperone 2</fullName>
    </recommendedName>
</protein>
<dbReference type="OrthoDB" id="10260712at2759"/>
<keyword evidence="5" id="KW-0647">Proteasome</keyword>
<sequence length="246" mass="28102">MIKILEEINLENYTLILPSVAVGNIGQLCIDLLISNLNLHKIGSLWNSMFLPICGLNPYDKNSNSLCTTGDFYVGTYNIILLQLRSPYVGNLNNFFDELIQFIQHKKICKIIILTSSYDYECINGSETKSLRYLSSDNFLLNNEKLLKILSWKRHIKNITKDSIEECYISGGGFANSFYKHLKSMEICCTILFCYCSEGDNVSDALVLFNGLNEWLNLISDIDNNSIKYPPSWEYFFGNPPSSDIY</sequence>
<dbReference type="InterPro" id="IPR019151">
    <property type="entry name" value="Proteasome_assmbl_chaperone_2"/>
</dbReference>
<dbReference type="GO" id="GO:0043248">
    <property type="term" value="P:proteasome assembly"/>
    <property type="evidence" value="ECO:0007669"/>
    <property type="project" value="TreeGrafter"/>
</dbReference>
<evidence type="ECO:0000256" key="2">
    <source>
        <dbReference type="ARBA" id="ARBA00023186"/>
    </source>
</evidence>
<dbReference type="PIRSF" id="PIRSF010044">
    <property type="entry name" value="UCP010044"/>
    <property type="match status" value="1"/>
</dbReference>
<evidence type="ECO:0000313" key="6">
    <source>
        <dbReference type="Proteomes" id="UP000242457"/>
    </source>
</evidence>
<dbReference type="STRING" id="94128.A0A2A3E1W9"/>
<dbReference type="PANTHER" id="PTHR12970">
    <property type="entry name" value="PROTEASOME ASSEMBLY CHAPERONE 2"/>
    <property type="match status" value="1"/>
</dbReference>
<evidence type="ECO:0000256" key="3">
    <source>
        <dbReference type="ARBA" id="ARBA00025745"/>
    </source>
</evidence>